<dbReference type="InterPro" id="IPR052516">
    <property type="entry name" value="N-heterocyclic_Hydroxylase"/>
</dbReference>
<dbReference type="Pfam" id="PF02738">
    <property type="entry name" value="MoCoBD_1"/>
    <property type="match status" value="1"/>
</dbReference>
<gene>
    <name evidence="2" type="ORF">ACFQ21_10805</name>
</gene>
<keyword evidence="3" id="KW-1185">Reference proteome</keyword>
<dbReference type="Pfam" id="PF20256">
    <property type="entry name" value="MoCoBD_2"/>
    <property type="match status" value="2"/>
</dbReference>
<comment type="caution">
    <text evidence="2">The sequence shown here is derived from an EMBL/GenBank/DDBJ whole genome shotgun (WGS) entry which is preliminary data.</text>
</comment>
<organism evidence="2 3">
    <name type="scientific">Ohtaekwangia kribbensis</name>
    <dbReference type="NCBI Taxonomy" id="688913"/>
    <lineage>
        <taxon>Bacteria</taxon>
        <taxon>Pseudomonadati</taxon>
        <taxon>Bacteroidota</taxon>
        <taxon>Cytophagia</taxon>
        <taxon>Cytophagales</taxon>
        <taxon>Fulvivirgaceae</taxon>
        <taxon>Ohtaekwangia</taxon>
    </lineage>
</organism>
<protein>
    <submittedName>
        <fullName evidence="2">Molybdopterin cofactor-binding domain-containing protein</fullName>
    </submittedName>
</protein>
<accession>A0ABW3K151</accession>
<dbReference type="EMBL" id="JBHTKA010000003">
    <property type="protein sequence ID" value="MFD0999802.1"/>
    <property type="molecule type" value="Genomic_DNA"/>
</dbReference>
<dbReference type="NCBIfam" id="TIGR01409">
    <property type="entry name" value="TAT_signal_seq"/>
    <property type="match status" value="1"/>
</dbReference>
<sequence length="722" mass="80359">MEAISKNISRRNFIKFSSLTGAALTLGLYSQAAGKEAEIITPEAAENLGIEMNAWITIDTNGKVTITNHRSEMGQGSFQSVPQMIAEELEVNLSDINIVFAQGNNAKYGSQITGGSSTIRGTYKKLLKLSATAREMLIEAAAKKWNVSKAECYAEGGRVIHKPSGKKFHYGELVQEASKLEAPKNVKLKLPEEYKIIRKPLPRQDTPLKTNGSAIFGLDKKLPGMLYAVVERNPRFHGKVKSFDDTETKKVPGVKHVIPVKMSVFNTFREGVAVVADNLWSAMQGRKVLKVEWDDSGFEHLSTEQLYARMSDALKSNNSLSVRTKGDAEVVYQKSENKIEATYETPYESHACMEPLNCVAHYQDDKVEIWGPIQGPDWVQDFLSNLLSLPKEKIIVNMTFLGGGFGRKAFMDYPHEAAVISKEVKAPVQVVWTREDDTTQGPFRPGMMYHCKGSVNANGNIESYIMRTAGQNMDHQWPNADKKSYNGSATEGFLETYLNSLQHYSFSDSPLDVPIPVMWWRSVYASTNAFAMESFMDELAAKAGKDPLDFRRPHLHDGRYHELINKLEEVSGWKNRKKGEGYGVAIAESFSSIVGEVVKVSKKADGKVKIDKVWAVMDCGWYVNPDIIKAQIEGSIIMGLGAAVTHATHFKDGKAVEQNFNTYKMPRITDTPEIEIHIMENDEKAGGVGEPSLPPIAPALTNAIFDLTSKRIRKLPFNLEEV</sequence>
<dbReference type="SUPFAM" id="SSF56003">
    <property type="entry name" value="Molybdenum cofactor-binding domain"/>
    <property type="match status" value="2"/>
</dbReference>
<proteinExistence type="predicted"/>
<dbReference type="InterPro" id="IPR012368">
    <property type="entry name" value="OxRdtase_Mopterin-bd_su_IorB"/>
</dbReference>
<name>A0ABW3K151_9BACT</name>
<dbReference type="SMART" id="SM01008">
    <property type="entry name" value="Ald_Xan_dh_C"/>
    <property type="match status" value="1"/>
</dbReference>
<dbReference type="PANTHER" id="PTHR47495">
    <property type="entry name" value="ALDEHYDE DEHYDROGENASE"/>
    <property type="match status" value="1"/>
</dbReference>
<dbReference type="InterPro" id="IPR008274">
    <property type="entry name" value="AldOxase/xan_DH_MoCoBD1"/>
</dbReference>
<dbReference type="Gene3D" id="3.30.365.10">
    <property type="entry name" value="Aldehyde oxidase/xanthine dehydrogenase, molybdopterin binding domain"/>
    <property type="match status" value="4"/>
</dbReference>
<evidence type="ECO:0000313" key="2">
    <source>
        <dbReference type="EMBL" id="MFD0999802.1"/>
    </source>
</evidence>
<dbReference type="Proteomes" id="UP001597112">
    <property type="component" value="Unassembled WGS sequence"/>
</dbReference>
<dbReference type="InterPro" id="IPR000674">
    <property type="entry name" value="Ald_Oxase/Xan_DH_a/b"/>
</dbReference>
<evidence type="ECO:0000259" key="1">
    <source>
        <dbReference type="SMART" id="SM01008"/>
    </source>
</evidence>
<evidence type="ECO:0000313" key="3">
    <source>
        <dbReference type="Proteomes" id="UP001597112"/>
    </source>
</evidence>
<dbReference type="RefSeq" id="WP_377578827.1">
    <property type="nucleotide sequence ID" value="NZ_JBHTKA010000003.1"/>
</dbReference>
<reference evidence="3" key="1">
    <citation type="journal article" date="2019" name="Int. J. Syst. Evol. Microbiol.">
        <title>The Global Catalogue of Microorganisms (GCM) 10K type strain sequencing project: providing services to taxonomists for standard genome sequencing and annotation.</title>
        <authorList>
            <consortium name="The Broad Institute Genomics Platform"/>
            <consortium name="The Broad Institute Genome Sequencing Center for Infectious Disease"/>
            <person name="Wu L."/>
            <person name="Ma J."/>
        </authorList>
    </citation>
    <scope>NUCLEOTIDE SEQUENCE [LARGE SCALE GENOMIC DNA]</scope>
    <source>
        <strain evidence="3">CCUG 58938</strain>
    </source>
</reference>
<dbReference type="InterPro" id="IPR037165">
    <property type="entry name" value="AldOxase/xan_DH_Mopterin-bd_sf"/>
</dbReference>
<feature type="domain" description="Aldehyde oxidase/xanthine dehydrogenase a/b hammerhead" evidence="1">
    <location>
        <begin position="211"/>
        <end position="297"/>
    </location>
</feature>
<dbReference type="PANTHER" id="PTHR47495:SF2">
    <property type="entry name" value="ALDEHYDE DEHYDROGENASE"/>
    <property type="match status" value="1"/>
</dbReference>
<dbReference type="Gene3D" id="3.90.1170.50">
    <property type="entry name" value="Aldehyde oxidase/xanthine dehydrogenase, a/b hammerhead"/>
    <property type="match status" value="1"/>
</dbReference>
<dbReference type="InterPro" id="IPR019546">
    <property type="entry name" value="TAT_signal_bac_arc"/>
</dbReference>
<dbReference type="InterPro" id="IPR046867">
    <property type="entry name" value="AldOxase/xan_DH_MoCoBD2"/>
</dbReference>
<dbReference type="PIRSF" id="PIRSF036389">
    <property type="entry name" value="IOR_B"/>
    <property type="match status" value="1"/>
</dbReference>